<comment type="caution">
    <text evidence="2">The sequence shown here is derived from an EMBL/GenBank/DDBJ whole genome shotgun (WGS) entry which is preliminary data.</text>
</comment>
<evidence type="ECO:0000256" key="1">
    <source>
        <dbReference type="SAM" id="SignalP"/>
    </source>
</evidence>
<evidence type="ECO:0000313" key="3">
    <source>
        <dbReference type="Proteomes" id="UP000824028"/>
    </source>
</evidence>
<name>A0A9D2J146_9BACE</name>
<feature type="signal peptide" evidence="1">
    <location>
        <begin position="1"/>
        <end position="20"/>
    </location>
</feature>
<feature type="chain" id="PRO_5039219774" evidence="1">
    <location>
        <begin position="21"/>
        <end position="510"/>
    </location>
</feature>
<evidence type="ECO:0000313" key="2">
    <source>
        <dbReference type="EMBL" id="HIZ32678.1"/>
    </source>
</evidence>
<organism evidence="2 3">
    <name type="scientific">Candidatus Bacteroides merdigallinarum</name>
    <dbReference type="NCBI Taxonomy" id="2838473"/>
    <lineage>
        <taxon>Bacteria</taxon>
        <taxon>Pseudomonadati</taxon>
        <taxon>Bacteroidota</taxon>
        <taxon>Bacteroidia</taxon>
        <taxon>Bacteroidales</taxon>
        <taxon>Bacteroidaceae</taxon>
        <taxon>Bacteroides</taxon>
    </lineage>
</organism>
<dbReference type="InterPro" id="IPR025366">
    <property type="entry name" value="DUF4270"/>
</dbReference>
<dbReference type="EMBL" id="DXBX01000028">
    <property type="protein sequence ID" value="HIZ32678.1"/>
    <property type="molecule type" value="Genomic_DNA"/>
</dbReference>
<accession>A0A9D2J146</accession>
<dbReference type="PROSITE" id="PS51257">
    <property type="entry name" value="PROKAR_LIPOPROTEIN"/>
    <property type="match status" value="1"/>
</dbReference>
<reference evidence="2" key="1">
    <citation type="journal article" date="2021" name="PeerJ">
        <title>Extensive microbial diversity within the chicken gut microbiome revealed by metagenomics and culture.</title>
        <authorList>
            <person name="Gilroy R."/>
            <person name="Ravi A."/>
            <person name="Getino M."/>
            <person name="Pursley I."/>
            <person name="Horton D.L."/>
            <person name="Alikhan N.F."/>
            <person name="Baker D."/>
            <person name="Gharbi K."/>
            <person name="Hall N."/>
            <person name="Watson M."/>
            <person name="Adriaenssens E.M."/>
            <person name="Foster-Nyarko E."/>
            <person name="Jarju S."/>
            <person name="Secka A."/>
            <person name="Antonio M."/>
            <person name="Oren A."/>
            <person name="Chaudhuri R.R."/>
            <person name="La Ragione R."/>
            <person name="Hildebrand F."/>
            <person name="Pallen M.J."/>
        </authorList>
    </citation>
    <scope>NUCLEOTIDE SEQUENCE</scope>
    <source>
        <strain evidence="2">ChiHjej9B8-1298</strain>
    </source>
</reference>
<protein>
    <submittedName>
        <fullName evidence="2">DUF4270 domain-containing protein</fullName>
    </submittedName>
</protein>
<keyword evidence="1" id="KW-0732">Signal</keyword>
<reference evidence="2" key="2">
    <citation type="submission" date="2021-04" db="EMBL/GenBank/DDBJ databases">
        <authorList>
            <person name="Gilroy R."/>
        </authorList>
    </citation>
    <scope>NUCLEOTIDE SEQUENCE</scope>
    <source>
        <strain evidence="2">ChiHjej9B8-1298</strain>
    </source>
</reference>
<sequence length="510" mass="58023">MKLKYIGTLLMALAVLFGCDDNTGSLGMDMLPTSDDMAAHTVSFGVETESVPAESVFAKTSTGYIGRFSDPDFGYYETSFLTALTCTENFSLPDVYKETEWDAQGNATRATGTMTGDSVTDVQLVVYYDQWFGDSLNACRMSAYELNQVLDYDNRYTNINPEDYYDESGLLGRRAYSAFDTTIPDSVRYETNSNGQLVYMASISFPLDNKDFGEERILKPYRNPETRHNFDSPENFINNVFKGVYLTCDQGDGTILYVYRVDLRMQFNFFHVNDSTGVKLKKQDGTDSTYYSTQTIFASTKEVTQVNHFLNSDKLNERVKEKGWTYLKSPAGIFTQATLPYDEIYTQLDNDTLNGARLSFTCYRQEDKRDFSMNTPNEVLLIRKQDYKDFFENNEITDNITSYVATKASGSNQYIYSNIARLVTTCINEKKQAREAAGDSWNEAQWMQEHPDWNKILLIPVQVTYDNSSQTSRMIGIQHDLQPGYAKLQGGPEGGPLKLEVTYTRFQPLE</sequence>
<proteinExistence type="predicted"/>
<dbReference type="Proteomes" id="UP000824028">
    <property type="component" value="Unassembled WGS sequence"/>
</dbReference>
<gene>
    <name evidence="2" type="ORF">H9814_03900</name>
</gene>
<dbReference type="Pfam" id="PF14092">
    <property type="entry name" value="DUF4270"/>
    <property type="match status" value="1"/>
</dbReference>
<dbReference type="AlphaFoldDB" id="A0A9D2J146"/>